<organism evidence="6 7">
    <name type="scientific">Candidatus Magnetominusculus xianensis</name>
    <dbReference type="NCBI Taxonomy" id="1748249"/>
    <lineage>
        <taxon>Bacteria</taxon>
        <taxon>Pseudomonadati</taxon>
        <taxon>Nitrospirota</taxon>
        <taxon>Nitrospiria</taxon>
        <taxon>Nitrospirales</taxon>
        <taxon>Nitrospiraceae</taxon>
        <taxon>Candidatus Magnetominusculus</taxon>
    </lineage>
</organism>
<evidence type="ECO:0000256" key="2">
    <source>
        <dbReference type="PROSITE-ProRule" id="PRU00473"/>
    </source>
</evidence>
<keyword evidence="1" id="KW-0802">TPR repeat</keyword>
<evidence type="ECO:0000259" key="5">
    <source>
        <dbReference type="PROSITE" id="PS51123"/>
    </source>
</evidence>
<feature type="compositionally biased region" description="Basic and acidic residues" evidence="3">
    <location>
        <begin position="168"/>
        <end position="186"/>
    </location>
</feature>
<feature type="repeat" description="TPR" evidence="1">
    <location>
        <begin position="55"/>
        <end position="88"/>
    </location>
</feature>
<sequence length="323" mass="36269">MREEISQIMDSLNKANSITVATVNRIMLARASAVASSGYHKEAERLIHDMPEKPHEALDLLARIYAQQGKFTEAKQLWTKALTKNANNESYQAGLRRIAKMESRSLIGMTIAPMMIGVLIIICMCILGYFFVDHTNHLRALLIKEIDERFLSNRDYINQQLVLSQNTKPEKTPPPKDEPHEDTKPDIKIEIPGISTKYDSDKVIVIFDTGLFSQNITLKYGAREQLALLGHELKPHAGRISISVTGYTDDLVIKANSGYADNIALGMLRAVAVVEYLRKVTGFPSEVFSVRSLGELHVPFPNDSKTNRHKNRTVSIIITNIKK</sequence>
<gene>
    <name evidence="6" type="ORF">ASN18_0081</name>
</gene>
<dbReference type="Gene3D" id="1.25.40.10">
    <property type="entry name" value="Tetratricopeptide repeat domain"/>
    <property type="match status" value="1"/>
</dbReference>
<feature type="transmembrane region" description="Helical" evidence="4">
    <location>
        <begin position="106"/>
        <end position="132"/>
    </location>
</feature>
<keyword evidence="2 4" id="KW-0472">Membrane</keyword>
<dbReference type="InterPro" id="IPR036737">
    <property type="entry name" value="OmpA-like_sf"/>
</dbReference>
<dbReference type="PROSITE" id="PS50005">
    <property type="entry name" value="TPR"/>
    <property type="match status" value="1"/>
</dbReference>
<keyword evidence="6" id="KW-0282">Flagellum</keyword>
<keyword evidence="6" id="KW-0969">Cilium</keyword>
<dbReference type="EMBL" id="LNQR01000001">
    <property type="protein sequence ID" value="KWT95152.1"/>
    <property type="molecule type" value="Genomic_DNA"/>
</dbReference>
<accession>A0ABR5SK00</accession>
<feature type="domain" description="OmpA-like" evidence="5">
    <location>
        <begin position="199"/>
        <end position="322"/>
    </location>
</feature>
<keyword evidence="4" id="KW-1133">Transmembrane helix</keyword>
<keyword evidence="4" id="KW-0812">Transmembrane</keyword>
<dbReference type="InterPro" id="IPR006665">
    <property type="entry name" value="OmpA-like"/>
</dbReference>
<dbReference type="Pfam" id="PF00691">
    <property type="entry name" value="OmpA"/>
    <property type="match status" value="1"/>
</dbReference>
<reference evidence="6 7" key="1">
    <citation type="submission" date="2015-11" db="EMBL/GenBank/DDBJ databases">
        <authorList>
            <person name="Lin W."/>
        </authorList>
    </citation>
    <scope>NUCLEOTIDE SEQUENCE [LARGE SCALE GENOMIC DNA]</scope>
    <source>
        <strain evidence="6 7">HCH-1</strain>
    </source>
</reference>
<dbReference type="InterPro" id="IPR019734">
    <property type="entry name" value="TPR_rpt"/>
</dbReference>
<keyword evidence="7" id="KW-1185">Reference proteome</keyword>
<dbReference type="InterPro" id="IPR011990">
    <property type="entry name" value="TPR-like_helical_dom_sf"/>
</dbReference>
<name>A0ABR5SK00_9BACT</name>
<dbReference type="PANTHER" id="PTHR30329">
    <property type="entry name" value="STATOR ELEMENT OF FLAGELLAR MOTOR COMPLEX"/>
    <property type="match status" value="1"/>
</dbReference>
<dbReference type="Proteomes" id="UP000060487">
    <property type="component" value="Unassembled WGS sequence"/>
</dbReference>
<evidence type="ECO:0000256" key="1">
    <source>
        <dbReference type="PROSITE-ProRule" id="PRU00339"/>
    </source>
</evidence>
<protein>
    <submittedName>
        <fullName evidence="6">Flagellar motor protein MotB</fullName>
    </submittedName>
</protein>
<dbReference type="Gene3D" id="3.30.1330.60">
    <property type="entry name" value="OmpA-like domain"/>
    <property type="match status" value="1"/>
</dbReference>
<dbReference type="CDD" id="cd07185">
    <property type="entry name" value="OmpA_C-like"/>
    <property type="match status" value="1"/>
</dbReference>
<evidence type="ECO:0000313" key="7">
    <source>
        <dbReference type="Proteomes" id="UP000060487"/>
    </source>
</evidence>
<dbReference type="PROSITE" id="PS51123">
    <property type="entry name" value="OMPA_2"/>
    <property type="match status" value="1"/>
</dbReference>
<evidence type="ECO:0000256" key="4">
    <source>
        <dbReference type="SAM" id="Phobius"/>
    </source>
</evidence>
<dbReference type="SUPFAM" id="SSF48452">
    <property type="entry name" value="TPR-like"/>
    <property type="match status" value="1"/>
</dbReference>
<keyword evidence="6" id="KW-0966">Cell projection</keyword>
<dbReference type="SUPFAM" id="SSF103088">
    <property type="entry name" value="OmpA-like"/>
    <property type="match status" value="1"/>
</dbReference>
<comment type="caution">
    <text evidence="6">The sequence shown here is derived from an EMBL/GenBank/DDBJ whole genome shotgun (WGS) entry which is preliminary data.</text>
</comment>
<evidence type="ECO:0000256" key="3">
    <source>
        <dbReference type="SAM" id="MobiDB-lite"/>
    </source>
</evidence>
<dbReference type="SMART" id="SM00028">
    <property type="entry name" value="TPR"/>
    <property type="match status" value="1"/>
</dbReference>
<feature type="region of interest" description="Disordered" evidence="3">
    <location>
        <begin position="162"/>
        <end position="186"/>
    </location>
</feature>
<evidence type="ECO:0000313" key="6">
    <source>
        <dbReference type="EMBL" id="KWT95152.1"/>
    </source>
</evidence>
<dbReference type="PANTHER" id="PTHR30329:SF21">
    <property type="entry name" value="LIPOPROTEIN YIAD-RELATED"/>
    <property type="match status" value="1"/>
</dbReference>
<dbReference type="InterPro" id="IPR050330">
    <property type="entry name" value="Bact_OuterMem_StrucFunc"/>
</dbReference>
<proteinExistence type="predicted"/>